<keyword evidence="1" id="KW-0732">Signal</keyword>
<keyword evidence="3" id="KW-1185">Reference proteome</keyword>
<evidence type="ECO:0000313" key="2">
    <source>
        <dbReference type="EMBL" id="KAK5987584.1"/>
    </source>
</evidence>
<dbReference type="Proteomes" id="UP001338125">
    <property type="component" value="Unassembled WGS sequence"/>
</dbReference>
<accession>A0ABR0S604</accession>
<reference evidence="2 3" key="1">
    <citation type="submission" date="2024-01" db="EMBL/GenBank/DDBJ databases">
        <title>Complete genome of Cladobotryum mycophilum ATHUM6906.</title>
        <authorList>
            <person name="Christinaki A.C."/>
            <person name="Myridakis A.I."/>
            <person name="Kouvelis V.N."/>
        </authorList>
    </citation>
    <scope>NUCLEOTIDE SEQUENCE [LARGE SCALE GENOMIC DNA]</scope>
    <source>
        <strain evidence="2 3">ATHUM6906</strain>
    </source>
</reference>
<evidence type="ECO:0000256" key="1">
    <source>
        <dbReference type="SAM" id="SignalP"/>
    </source>
</evidence>
<name>A0ABR0S604_9HYPO</name>
<feature type="chain" id="PRO_5045476151" description="Secreted protein" evidence="1">
    <location>
        <begin position="23"/>
        <end position="80"/>
    </location>
</feature>
<organism evidence="2 3">
    <name type="scientific">Cladobotryum mycophilum</name>
    <dbReference type="NCBI Taxonomy" id="491253"/>
    <lineage>
        <taxon>Eukaryota</taxon>
        <taxon>Fungi</taxon>
        <taxon>Dikarya</taxon>
        <taxon>Ascomycota</taxon>
        <taxon>Pezizomycotina</taxon>
        <taxon>Sordariomycetes</taxon>
        <taxon>Hypocreomycetidae</taxon>
        <taxon>Hypocreales</taxon>
        <taxon>Hypocreaceae</taxon>
        <taxon>Cladobotryum</taxon>
    </lineage>
</organism>
<proteinExistence type="predicted"/>
<dbReference type="EMBL" id="JAVFKD010000016">
    <property type="protein sequence ID" value="KAK5987584.1"/>
    <property type="molecule type" value="Genomic_DNA"/>
</dbReference>
<gene>
    <name evidence="2" type="ORF">PT974_11716</name>
</gene>
<evidence type="ECO:0008006" key="4">
    <source>
        <dbReference type="Google" id="ProtNLM"/>
    </source>
</evidence>
<evidence type="ECO:0000313" key="3">
    <source>
        <dbReference type="Proteomes" id="UP001338125"/>
    </source>
</evidence>
<comment type="caution">
    <text evidence="2">The sequence shown here is derived from an EMBL/GenBank/DDBJ whole genome shotgun (WGS) entry which is preliminary data.</text>
</comment>
<protein>
    <recommendedName>
        <fullName evidence="4">Secreted protein</fullName>
    </recommendedName>
</protein>
<sequence length="80" mass="8819">MSRFTGLEVSACLLLICNHSEASRYVASATVSTLHLATGNPSPPPVSMVQAWLQPLIHAERSWNPDFSRLLNIWDTPTLT</sequence>
<feature type="signal peptide" evidence="1">
    <location>
        <begin position="1"/>
        <end position="22"/>
    </location>
</feature>